<feature type="transmembrane region" description="Helical" evidence="2">
    <location>
        <begin position="113"/>
        <end position="130"/>
    </location>
</feature>
<proteinExistence type="predicted"/>
<protein>
    <recommendedName>
        <fullName evidence="4">EGF-like domain-containing protein</fullName>
    </recommendedName>
</protein>
<keyword evidence="2" id="KW-0812">Transmembrane</keyword>
<feature type="transmembrane region" description="Helical" evidence="2">
    <location>
        <begin position="80"/>
        <end position="101"/>
    </location>
</feature>
<feature type="disulfide bond" evidence="1">
    <location>
        <begin position="55"/>
        <end position="64"/>
    </location>
</feature>
<comment type="caution">
    <text evidence="1">Lacks conserved residue(s) required for the propagation of feature annotation.</text>
</comment>
<feature type="chain" id="PRO_5015200408" description="EGF-like domain-containing protein" evidence="3">
    <location>
        <begin position="29"/>
        <end position="341"/>
    </location>
</feature>
<evidence type="ECO:0000256" key="1">
    <source>
        <dbReference type="PROSITE-ProRule" id="PRU00076"/>
    </source>
</evidence>
<keyword evidence="1" id="KW-1015">Disulfide bond</keyword>
<dbReference type="AlphaFoldDB" id="A0A2P6NWE2"/>
<gene>
    <name evidence="5" type="ORF">PROFUN_03391</name>
</gene>
<keyword evidence="6" id="KW-1185">Reference proteome</keyword>
<feature type="domain" description="EGF-like" evidence="4">
    <location>
        <begin position="26"/>
        <end position="65"/>
    </location>
</feature>
<evidence type="ECO:0000256" key="2">
    <source>
        <dbReference type="SAM" id="Phobius"/>
    </source>
</evidence>
<feature type="disulfide bond" evidence="1">
    <location>
        <begin position="30"/>
        <end position="40"/>
    </location>
</feature>
<evidence type="ECO:0000313" key="5">
    <source>
        <dbReference type="EMBL" id="PRP88282.1"/>
    </source>
</evidence>
<accession>A0A2P6NWE2</accession>
<feature type="transmembrane region" description="Helical" evidence="2">
    <location>
        <begin position="205"/>
        <end position="226"/>
    </location>
</feature>
<dbReference type="InterPro" id="IPR000742">
    <property type="entry name" value="EGF"/>
</dbReference>
<dbReference type="FunCoup" id="A0A2P6NWE2">
    <property type="interactions" value="10"/>
</dbReference>
<dbReference type="Proteomes" id="UP000241769">
    <property type="component" value="Unassembled WGS sequence"/>
</dbReference>
<dbReference type="EMBL" id="MDYQ01000012">
    <property type="protein sequence ID" value="PRP88282.1"/>
    <property type="molecule type" value="Genomic_DNA"/>
</dbReference>
<keyword evidence="1" id="KW-0245">EGF-like domain</keyword>
<evidence type="ECO:0000259" key="4">
    <source>
        <dbReference type="PROSITE" id="PS50026"/>
    </source>
</evidence>
<keyword evidence="2" id="KW-1133">Transmembrane helix</keyword>
<dbReference type="InParanoid" id="A0A2P6NWE2"/>
<sequence length="341" mass="39375">MHSDLNVLGMNAVWILALSLCLLPAVSGDCNITCHNYGRCLSETMGGNITYYCDCSYYYEGEFCLDPWRSDASFMKYMNVYTSFTVVTNGALLFWILYEIWKSGVARWTKYSVVTFSIFLIALGSLAYTVLYDLPFIVWFSAGFGLAVYWMELVQMTQSLGDHIINKYRIVTRILIATVYILLVPSAIYLSVYPESLAALVLYDVFFLLLLLIFLFLTLLFGIKLIRLISDDVQYENLRIFLRRIIYHMISVVIIYVFAVISLIVFLFRGRNKWWYIGIHWTIRVEELVVCLSVLYIFSRKRPPSRSHLSKDRGDTVAVPINTRPDHAKMKLEVHDPPPAV</sequence>
<comment type="caution">
    <text evidence="5">The sequence shown here is derived from an EMBL/GenBank/DDBJ whole genome shotgun (WGS) entry which is preliminary data.</text>
</comment>
<reference evidence="5 6" key="1">
    <citation type="journal article" date="2018" name="Genome Biol. Evol.">
        <title>Multiple Roots of Fruiting Body Formation in Amoebozoa.</title>
        <authorList>
            <person name="Hillmann F."/>
            <person name="Forbes G."/>
            <person name="Novohradska S."/>
            <person name="Ferling I."/>
            <person name="Riege K."/>
            <person name="Groth M."/>
            <person name="Westermann M."/>
            <person name="Marz M."/>
            <person name="Spaller T."/>
            <person name="Winckler T."/>
            <person name="Schaap P."/>
            <person name="Glockner G."/>
        </authorList>
    </citation>
    <scope>NUCLEOTIDE SEQUENCE [LARGE SCALE GENOMIC DNA]</scope>
    <source>
        <strain evidence="5 6">Jena</strain>
    </source>
</reference>
<feature type="transmembrane region" description="Helical" evidence="2">
    <location>
        <begin position="136"/>
        <end position="154"/>
    </location>
</feature>
<keyword evidence="2" id="KW-0472">Membrane</keyword>
<feature type="transmembrane region" description="Helical" evidence="2">
    <location>
        <begin position="174"/>
        <end position="193"/>
    </location>
</feature>
<keyword evidence="3" id="KW-0732">Signal</keyword>
<feature type="signal peptide" evidence="3">
    <location>
        <begin position="1"/>
        <end position="28"/>
    </location>
</feature>
<evidence type="ECO:0000256" key="3">
    <source>
        <dbReference type="SAM" id="SignalP"/>
    </source>
</evidence>
<feature type="transmembrane region" description="Helical" evidence="2">
    <location>
        <begin position="246"/>
        <end position="268"/>
    </location>
</feature>
<dbReference type="PROSITE" id="PS50026">
    <property type="entry name" value="EGF_3"/>
    <property type="match status" value="1"/>
</dbReference>
<name>A0A2P6NWE2_9EUKA</name>
<dbReference type="PROSITE" id="PS00022">
    <property type="entry name" value="EGF_1"/>
    <property type="match status" value="1"/>
</dbReference>
<feature type="transmembrane region" description="Helical" evidence="2">
    <location>
        <begin position="274"/>
        <end position="298"/>
    </location>
</feature>
<evidence type="ECO:0000313" key="6">
    <source>
        <dbReference type="Proteomes" id="UP000241769"/>
    </source>
</evidence>
<organism evidence="5 6">
    <name type="scientific">Planoprotostelium fungivorum</name>
    <dbReference type="NCBI Taxonomy" id="1890364"/>
    <lineage>
        <taxon>Eukaryota</taxon>
        <taxon>Amoebozoa</taxon>
        <taxon>Evosea</taxon>
        <taxon>Variosea</taxon>
        <taxon>Cavosteliida</taxon>
        <taxon>Cavosteliaceae</taxon>
        <taxon>Planoprotostelium</taxon>
    </lineage>
</organism>